<reference evidence="1" key="3">
    <citation type="submission" date="2016-05" db="EMBL/GenBank/DDBJ databases">
        <title>WGS assembly of Xenopus tropicalis.</title>
        <authorList>
            <person name="Sessions A."/>
            <person name="Jenkins J."/>
            <person name="Mitros T."/>
            <person name="Lyons J.T."/>
            <person name="Dichmann D.S."/>
            <person name="Robert J."/>
            <person name="Harland R.M."/>
            <person name="Rokhsar D.S."/>
        </authorList>
    </citation>
    <scope>NUCLEOTIDE SEQUENCE</scope>
    <source>
        <strain evidence="1">Nigerian</strain>
    </source>
</reference>
<gene>
    <name evidence="1" type="ORF">XENTR_v90030717mg</name>
</gene>
<proteinExistence type="predicted"/>
<accession>A0A1B8Y6L8</accession>
<evidence type="ECO:0000313" key="1">
    <source>
        <dbReference type="EMBL" id="OCA18587.1"/>
    </source>
</evidence>
<dbReference type="EMBL" id="KV460409">
    <property type="protein sequence ID" value="OCA18587.1"/>
    <property type="molecule type" value="Genomic_DNA"/>
</dbReference>
<dbReference type="AlphaFoldDB" id="A0A1B8Y6L8"/>
<reference evidence="1" key="2">
    <citation type="journal article" date="2010" name="Science">
        <title>The genome of the Western clawed frog Xenopus tropicalis.</title>
        <authorList>
            <person name="Hellsten U."/>
            <person name="Harland R.M."/>
            <person name="Gilchrist M.J."/>
            <person name="Hendrix D."/>
            <person name="Jurka J."/>
            <person name="Kapitonov V."/>
            <person name="Ovcharenko I."/>
            <person name="Putnam N.H."/>
            <person name="Shu S."/>
            <person name="Taher L."/>
            <person name="Blitz I.L."/>
            <person name="Blumberg B."/>
            <person name="Dichmann D.S."/>
            <person name="Dubchak I."/>
            <person name="Amaya E."/>
            <person name="Detter J.C."/>
            <person name="Fletcher R."/>
            <person name="Gerhard D.S."/>
            <person name="Goodstein D."/>
            <person name="Graves T."/>
            <person name="Grigoriev I.V."/>
            <person name="Grimwood J."/>
            <person name="Kawashima T."/>
            <person name="Lindquist E."/>
            <person name="Lucas S.M."/>
            <person name="Mead P.E."/>
            <person name="Mitros T."/>
            <person name="Ogino H."/>
            <person name="Ohta Y."/>
            <person name="Poliakov A.V."/>
            <person name="Pollet N."/>
            <person name="Robert J."/>
            <person name="Salamov A."/>
            <person name="Sater A.K."/>
            <person name="Schmutz J."/>
            <person name="Terry A."/>
            <person name="Vize P.D."/>
            <person name="Warren W.C."/>
            <person name="Wells D."/>
            <person name="Wills A."/>
            <person name="Wilson R.K."/>
            <person name="Zimmerman L.B."/>
            <person name="Zorn A.M."/>
            <person name="Grainger R."/>
            <person name="Grammer T."/>
            <person name="Khokha M.K."/>
            <person name="Richardson P.M."/>
            <person name="Rokhsar D.S."/>
        </authorList>
    </citation>
    <scope>NUCLEOTIDE SEQUENCE [LARGE SCALE GENOMIC DNA]</scope>
    <source>
        <strain evidence="1">Nigerian</strain>
    </source>
</reference>
<sequence>MTPVLFPEKPHKIPYTGAMPTPLCSSYACSPLITLYISQARCQDPYITEVRNVKVQYMFTPHRRQKHFFLYFQNKLYCSVLSTSKVISHTQNGHPHKSYSDSFSPKQVLHLLVHHPNLITSSASTFHRPVTAAQLTDLIPKTASTQSSYTSSHYPTIISYLKVLISTSRPPRYVL</sequence>
<organism evidence="1">
    <name type="scientific">Xenopus tropicalis</name>
    <name type="common">Western clawed frog</name>
    <name type="synonym">Silurana tropicalis</name>
    <dbReference type="NCBI Taxonomy" id="8364"/>
    <lineage>
        <taxon>Eukaryota</taxon>
        <taxon>Metazoa</taxon>
        <taxon>Chordata</taxon>
        <taxon>Craniata</taxon>
        <taxon>Vertebrata</taxon>
        <taxon>Euteleostomi</taxon>
        <taxon>Amphibia</taxon>
        <taxon>Batrachia</taxon>
        <taxon>Anura</taxon>
        <taxon>Pipoidea</taxon>
        <taxon>Pipidae</taxon>
        <taxon>Xenopodinae</taxon>
        <taxon>Xenopus</taxon>
        <taxon>Silurana</taxon>
    </lineage>
</organism>
<reference evidence="1" key="1">
    <citation type="submission" date="2009-11" db="EMBL/GenBank/DDBJ databases">
        <authorList>
            <consortium name="US DOE Joint Genome Institute (JGI-PGF)"/>
            <person name="Ottilar R."/>
            <person name="Schmutz J."/>
            <person name="Salamov A."/>
            <person name="Cheng J.F."/>
            <person name="Lucas S."/>
            <person name="Pitluck S."/>
            <person name="Gundlach H."/>
            <person name="Guo Y."/>
            <person name="Haberer G."/>
            <person name="Nasrallah J."/>
            <person name="Mayer K.F.X."/>
            <person name="van de Peer Y."/>
            <person name="Weigel D."/>
            <person name="Grigoriev I.V."/>
        </authorList>
    </citation>
    <scope>NUCLEOTIDE SEQUENCE</scope>
    <source>
        <strain evidence="1">Nigerian</strain>
    </source>
</reference>
<protein>
    <submittedName>
        <fullName evidence="1">Uncharacterized protein</fullName>
    </submittedName>
</protein>
<name>A0A1B8Y6L8_XENTR</name>